<dbReference type="NCBIfam" id="TIGR02293">
    <property type="entry name" value="TAS_TIGR02293"/>
    <property type="match status" value="1"/>
</dbReference>
<dbReference type="InterPro" id="IPR024467">
    <property type="entry name" value="Xre/MbcA/ParS-like_toxin-bd"/>
</dbReference>
<dbReference type="GO" id="GO:0003677">
    <property type="term" value="F:DNA binding"/>
    <property type="evidence" value="ECO:0007669"/>
    <property type="project" value="InterPro"/>
</dbReference>
<dbReference type="EMBL" id="AP017313">
    <property type="protein sequence ID" value="BAU53346.1"/>
    <property type="molecule type" value="Genomic_DNA"/>
</dbReference>
<dbReference type="Proteomes" id="UP000218263">
    <property type="component" value="Chromosome"/>
</dbReference>
<dbReference type="AlphaFoldDB" id="A0A0X8X048"/>
<dbReference type="Pfam" id="PF20432">
    <property type="entry name" value="Xre-like-HTH"/>
    <property type="match status" value="1"/>
</dbReference>
<evidence type="ECO:0000259" key="1">
    <source>
        <dbReference type="Pfam" id="PF09722"/>
    </source>
</evidence>
<evidence type="ECO:0000259" key="2">
    <source>
        <dbReference type="Pfam" id="PF20432"/>
    </source>
</evidence>
<evidence type="ECO:0000313" key="3">
    <source>
        <dbReference type="EMBL" id="BAU53346.1"/>
    </source>
</evidence>
<dbReference type="InterPro" id="IPR011979">
    <property type="entry name" value="Antitox_Xre"/>
</dbReference>
<reference evidence="3 4" key="1">
    <citation type="submission" date="2015-12" db="EMBL/GenBank/DDBJ databases">
        <title>Genome sequence of Mucilaginibacter gotjawali.</title>
        <authorList>
            <person name="Lee J.S."/>
            <person name="Lee K.C."/>
            <person name="Kim K.K."/>
            <person name="Lee B.W."/>
        </authorList>
    </citation>
    <scope>NUCLEOTIDE SEQUENCE [LARGE SCALE GENOMIC DNA]</scope>
    <source>
        <strain evidence="3 4">SA3-7</strain>
    </source>
</reference>
<organism evidence="3 4">
    <name type="scientific">Mucilaginibacter gotjawali</name>
    <dbReference type="NCBI Taxonomy" id="1550579"/>
    <lineage>
        <taxon>Bacteria</taxon>
        <taxon>Pseudomonadati</taxon>
        <taxon>Bacteroidota</taxon>
        <taxon>Sphingobacteriia</taxon>
        <taxon>Sphingobacteriales</taxon>
        <taxon>Sphingobacteriaceae</taxon>
        <taxon>Mucilaginibacter</taxon>
    </lineage>
</organism>
<feature type="domain" description="Antitoxin Xre-like helix-turn-helix" evidence="2">
    <location>
        <begin position="51"/>
        <end position="112"/>
    </location>
</feature>
<accession>A0A0X8X048</accession>
<dbReference type="Pfam" id="PF09722">
    <property type="entry name" value="Xre_MbcA_ParS_C"/>
    <property type="match status" value="1"/>
</dbReference>
<evidence type="ECO:0000313" key="4">
    <source>
        <dbReference type="Proteomes" id="UP000218263"/>
    </source>
</evidence>
<sequence>MVLIFVLMSYKKANIKNIASEPMVAYVTAGSSNPFYNLLGGNSVSLSNDLDIIKLARQGFSKRVLMSLAKKISLNLQELAYILHISERTLQRYDDNEIIKTEYAEKAVELARLYTRGEEVFGSIDKFKLWIKAPSLVFNGEAPVAMLDTSAGFDMVFKELGRIEHGIFA</sequence>
<protein>
    <submittedName>
        <fullName evidence="3">Uncharacterized protein</fullName>
    </submittedName>
</protein>
<name>A0A0X8X048_9SPHI</name>
<feature type="domain" description="Antitoxin Xre/MbcA/ParS-like toxin-binding" evidence="1">
    <location>
        <begin position="117"/>
        <end position="166"/>
    </location>
</feature>
<keyword evidence="4" id="KW-1185">Reference proteome</keyword>
<proteinExistence type="predicted"/>
<dbReference type="KEGG" id="mgot:MgSA37_01513"/>
<dbReference type="InterPro" id="IPR046847">
    <property type="entry name" value="Xre-like_HTH"/>
</dbReference>
<gene>
    <name evidence="3" type="ORF">MgSA37_01513</name>
</gene>